<organism evidence="2 3">
    <name type="scientific">Micromonospora halophytica</name>
    <dbReference type="NCBI Taxonomy" id="47864"/>
    <lineage>
        <taxon>Bacteria</taxon>
        <taxon>Bacillati</taxon>
        <taxon>Actinomycetota</taxon>
        <taxon>Actinomycetes</taxon>
        <taxon>Micromonosporales</taxon>
        <taxon>Micromonosporaceae</taxon>
        <taxon>Micromonospora</taxon>
    </lineage>
</organism>
<reference evidence="3" key="1">
    <citation type="submission" date="2016-06" db="EMBL/GenBank/DDBJ databases">
        <authorList>
            <person name="Varghese N."/>
        </authorList>
    </citation>
    <scope>NUCLEOTIDE SEQUENCE [LARGE SCALE GENOMIC DNA]</scope>
    <source>
        <strain evidence="3">DSM 43171</strain>
    </source>
</reference>
<evidence type="ECO:0000313" key="3">
    <source>
        <dbReference type="Proteomes" id="UP000199408"/>
    </source>
</evidence>
<evidence type="ECO:0000313" key="2">
    <source>
        <dbReference type="EMBL" id="SCG34047.1"/>
    </source>
</evidence>
<keyword evidence="1" id="KW-1133">Transmembrane helix</keyword>
<keyword evidence="3" id="KW-1185">Reference proteome</keyword>
<dbReference type="STRING" id="47864.GA0070560_101165"/>
<proteinExistence type="predicted"/>
<protein>
    <submittedName>
        <fullName evidence="2">Uncharacterized protein</fullName>
    </submittedName>
</protein>
<dbReference type="AlphaFoldDB" id="A0A1C5GKF7"/>
<keyword evidence="1" id="KW-0472">Membrane</keyword>
<dbReference type="EMBL" id="FMDN01000001">
    <property type="protein sequence ID" value="SCG34047.1"/>
    <property type="molecule type" value="Genomic_DNA"/>
</dbReference>
<evidence type="ECO:0000256" key="1">
    <source>
        <dbReference type="SAM" id="Phobius"/>
    </source>
</evidence>
<sequence length="98" mass="9888">MRPIGDCSRIHGWSKLVPGGKSRPGGRLGKGDMVVDVDSGAMRELMVVLAVAGAGLLLAMVAAFAPWHPRPGRAAPAGLVELHSPGGVSAPAVELTAG</sequence>
<gene>
    <name evidence="2" type="ORF">GA0070560_101165</name>
</gene>
<feature type="transmembrane region" description="Helical" evidence="1">
    <location>
        <begin position="45"/>
        <end position="65"/>
    </location>
</feature>
<name>A0A1C5GKF7_9ACTN</name>
<dbReference type="Proteomes" id="UP000199408">
    <property type="component" value="Unassembled WGS sequence"/>
</dbReference>
<accession>A0A1C5GKF7</accession>
<keyword evidence="1" id="KW-0812">Transmembrane</keyword>